<accession>A0ABT0BY10</accession>
<gene>
    <name evidence="1" type="ORF">MUN53_03370</name>
</gene>
<keyword evidence="2" id="KW-1185">Reference proteome</keyword>
<reference evidence="1 2" key="1">
    <citation type="submission" date="2022-03" db="EMBL/GenBank/DDBJ databases">
        <title>Parabacteroides sp. nov. isolated from swine feces.</title>
        <authorList>
            <person name="Bak J.E."/>
        </authorList>
    </citation>
    <scope>NUCLEOTIDE SEQUENCE [LARGE SCALE GENOMIC DNA]</scope>
    <source>
        <strain evidence="1 2">AGMB00274</strain>
    </source>
</reference>
<dbReference type="Pfam" id="PF09674">
    <property type="entry name" value="DUF2400"/>
    <property type="match status" value="1"/>
</dbReference>
<name>A0ABT0BY10_9BACT</name>
<protein>
    <submittedName>
        <fullName evidence="1">TIGR02757 family protein</fullName>
    </submittedName>
</protein>
<dbReference type="InterPro" id="IPR014127">
    <property type="entry name" value="CHP02757"/>
</dbReference>
<dbReference type="RefSeq" id="WP_243323398.1">
    <property type="nucleotide sequence ID" value="NZ_JAKZMM010000006.1"/>
</dbReference>
<proteinExistence type="predicted"/>
<dbReference type="NCBIfam" id="TIGR02757">
    <property type="entry name" value="TIGR02757 family protein"/>
    <property type="match status" value="1"/>
</dbReference>
<evidence type="ECO:0000313" key="1">
    <source>
        <dbReference type="EMBL" id="MCJ2379654.1"/>
    </source>
</evidence>
<dbReference type="Proteomes" id="UP001165444">
    <property type="component" value="Unassembled WGS sequence"/>
</dbReference>
<evidence type="ECO:0000313" key="2">
    <source>
        <dbReference type="Proteomes" id="UP001165444"/>
    </source>
</evidence>
<sequence length="260" mass="30779">MNKTIAEEIRELAKRYHTPDFITRDPIQFPHHFTDKKDIEISAFITTWITFGKRECIIRKLEEFHQAIDWRPFEFIRNTDNINQVISKMDKGKKFYRFYSYEDLRALCLRLQRIYTEYHSLEEAVMQTEIGSDIHRHANIHLYKLQSLFSGIKGIPEPSSYSACKRLALFLRWMVRQDRTVDLGIWEQALQPKDLIIPLDTHVIKMAIRLGLIPDTKSQTQYIAQQITEQLREIFPDDPCLGDFALFGKGEEEANQKRIE</sequence>
<comment type="caution">
    <text evidence="1">The sequence shown here is derived from an EMBL/GenBank/DDBJ whole genome shotgun (WGS) entry which is preliminary data.</text>
</comment>
<dbReference type="EMBL" id="JAKZMM010000006">
    <property type="protein sequence ID" value="MCJ2379654.1"/>
    <property type="molecule type" value="Genomic_DNA"/>
</dbReference>
<organism evidence="1 2">
    <name type="scientific">Parabacteroides faecalis</name>
    <dbReference type="NCBI Taxonomy" id="2924040"/>
    <lineage>
        <taxon>Bacteria</taxon>
        <taxon>Pseudomonadati</taxon>
        <taxon>Bacteroidota</taxon>
        <taxon>Bacteroidia</taxon>
        <taxon>Bacteroidales</taxon>
        <taxon>Tannerellaceae</taxon>
        <taxon>Parabacteroides</taxon>
    </lineage>
</organism>